<reference evidence="4" key="2">
    <citation type="submission" date="2023-05" db="EMBL/GenBank/DDBJ databases">
        <authorList>
            <person name="Schelkunov M.I."/>
        </authorList>
    </citation>
    <scope>NUCLEOTIDE SEQUENCE</scope>
    <source>
        <strain evidence="4">Hsosn_3</strain>
        <tissue evidence="4">Leaf</tissue>
    </source>
</reference>
<feature type="region of interest" description="Disordered" evidence="1">
    <location>
        <begin position="287"/>
        <end position="319"/>
    </location>
</feature>
<protein>
    <submittedName>
        <fullName evidence="4">Uncharacterized protein</fullName>
    </submittedName>
</protein>
<evidence type="ECO:0000313" key="5">
    <source>
        <dbReference type="Proteomes" id="UP001237642"/>
    </source>
</evidence>
<dbReference type="Proteomes" id="UP001237642">
    <property type="component" value="Unassembled WGS sequence"/>
</dbReference>
<proteinExistence type="predicted"/>
<dbReference type="PANTHER" id="PTHR12302:SF2">
    <property type="entry name" value="STAPHYLOCOCCAL NUCLEASE DOMAIN-CONTAINING PROTEIN 1"/>
    <property type="match status" value="1"/>
</dbReference>
<dbReference type="SMART" id="SM00318">
    <property type="entry name" value="SNc"/>
    <property type="match status" value="2"/>
</dbReference>
<accession>A0AAD8GXA5</accession>
<dbReference type="SUPFAM" id="SSF50199">
    <property type="entry name" value="Staphylococcal nuclease"/>
    <property type="match status" value="3"/>
</dbReference>
<dbReference type="Pfam" id="PF00567">
    <property type="entry name" value="TUDOR"/>
    <property type="match status" value="1"/>
</dbReference>
<dbReference type="InterPro" id="IPR035437">
    <property type="entry name" value="SNase_OB-fold_sf"/>
</dbReference>
<dbReference type="PROSITE" id="PS50304">
    <property type="entry name" value="TUDOR"/>
    <property type="match status" value="1"/>
</dbReference>
<dbReference type="FunFam" id="2.30.30.140:FF:000018">
    <property type="entry name" value="Serine/threonine-protein kinase 31"/>
    <property type="match status" value="1"/>
</dbReference>
<organism evidence="4 5">
    <name type="scientific">Heracleum sosnowskyi</name>
    <dbReference type="NCBI Taxonomy" id="360622"/>
    <lineage>
        <taxon>Eukaryota</taxon>
        <taxon>Viridiplantae</taxon>
        <taxon>Streptophyta</taxon>
        <taxon>Embryophyta</taxon>
        <taxon>Tracheophyta</taxon>
        <taxon>Spermatophyta</taxon>
        <taxon>Magnoliopsida</taxon>
        <taxon>eudicotyledons</taxon>
        <taxon>Gunneridae</taxon>
        <taxon>Pentapetalae</taxon>
        <taxon>asterids</taxon>
        <taxon>campanulids</taxon>
        <taxon>Apiales</taxon>
        <taxon>Apiaceae</taxon>
        <taxon>Apioideae</taxon>
        <taxon>apioid superclade</taxon>
        <taxon>Tordylieae</taxon>
        <taxon>Tordyliinae</taxon>
        <taxon>Heracleum</taxon>
    </lineage>
</organism>
<dbReference type="PROSITE" id="PS50830">
    <property type="entry name" value="TNASE_3"/>
    <property type="match status" value="2"/>
</dbReference>
<dbReference type="GO" id="GO:0005634">
    <property type="term" value="C:nucleus"/>
    <property type="evidence" value="ECO:0007669"/>
    <property type="project" value="TreeGrafter"/>
</dbReference>
<dbReference type="Pfam" id="PF00565">
    <property type="entry name" value="SNase"/>
    <property type="match status" value="2"/>
</dbReference>
<dbReference type="GO" id="GO:0003723">
    <property type="term" value="F:RNA binding"/>
    <property type="evidence" value="ECO:0007669"/>
    <property type="project" value="TreeGrafter"/>
</dbReference>
<feature type="domain" description="TNase-like" evidence="3">
    <location>
        <begin position="238"/>
        <end position="409"/>
    </location>
</feature>
<dbReference type="Gene3D" id="2.40.50.90">
    <property type="match status" value="3"/>
</dbReference>
<comment type="caution">
    <text evidence="4">The sequence shown here is derived from an EMBL/GenBank/DDBJ whole genome shotgun (WGS) entry which is preliminary data.</text>
</comment>
<dbReference type="InterPro" id="IPR002999">
    <property type="entry name" value="Tudor"/>
</dbReference>
<reference evidence="4" key="1">
    <citation type="submission" date="2023-02" db="EMBL/GenBank/DDBJ databases">
        <title>Genome of toxic invasive species Heracleum sosnowskyi carries increased number of genes despite the absence of recent whole-genome duplications.</title>
        <authorList>
            <person name="Schelkunov M."/>
            <person name="Shtratnikova V."/>
            <person name="Makarenko M."/>
            <person name="Klepikova A."/>
            <person name="Omelchenko D."/>
            <person name="Novikova G."/>
            <person name="Obukhova E."/>
            <person name="Bogdanov V."/>
            <person name="Penin A."/>
            <person name="Logacheva M."/>
        </authorList>
    </citation>
    <scope>NUCLEOTIDE SEQUENCE</scope>
    <source>
        <strain evidence="4">Hsosn_3</strain>
        <tissue evidence="4">Leaf</tissue>
    </source>
</reference>
<feature type="domain" description="Tudor" evidence="2">
    <location>
        <begin position="488"/>
        <end position="553"/>
    </location>
</feature>
<dbReference type="PANTHER" id="PTHR12302">
    <property type="entry name" value="EBNA2 BINDING PROTEIN P100"/>
    <property type="match status" value="1"/>
</dbReference>
<gene>
    <name evidence="4" type="ORF">POM88_050306</name>
</gene>
<dbReference type="GO" id="GO:0004518">
    <property type="term" value="F:nuclease activity"/>
    <property type="evidence" value="ECO:0007669"/>
    <property type="project" value="TreeGrafter"/>
</dbReference>
<dbReference type="SUPFAM" id="SSF63748">
    <property type="entry name" value="Tudor/PWWP/MBT"/>
    <property type="match status" value="1"/>
</dbReference>
<name>A0AAD8GXA5_9APIA</name>
<dbReference type="SMART" id="SM00333">
    <property type="entry name" value="TUDOR"/>
    <property type="match status" value="1"/>
</dbReference>
<dbReference type="GO" id="GO:0005829">
    <property type="term" value="C:cytosol"/>
    <property type="evidence" value="ECO:0007669"/>
    <property type="project" value="TreeGrafter"/>
</dbReference>
<dbReference type="AlphaFoldDB" id="A0AAD8GXA5"/>
<feature type="domain" description="TNase-like" evidence="3">
    <location>
        <begin position="10"/>
        <end position="206"/>
    </location>
</feature>
<evidence type="ECO:0000259" key="3">
    <source>
        <dbReference type="PROSITE" id="PS50830"/>
    </source>
</evidence>
<dbReference type="EMBL" id="JAUIZM010000011">
    <property type="protein sequence ID" value="KAK1357050.1"/>
    <property type="molecule type" value="Genomic_DNA"/>
</dbReference>
<dbReference type="InterPro" id="IPR016071">
    <property type="entry name" value="Staphylococal_nuclease_OB-fold"/>
</dbReference>
<sequence>MASKAIRAKAMLRGIVKAVPSGDTLVIMEMGDTASTEIPPERTIVLSSLMAPYFFKWVFNGCDFQYILLNRSQIGSKNITAPKLARRGGKQTTDEPWAWQSREFLRNSYCICLCYDRALCIKSISNISVQEVKFQVDYTLPQRGLEFGNVFLGDKNVAFYVVAQGWAKLKTVRDLDKDRGEFSPYLKELKKWEDKAKENGAGCWSKASGSVRNLPPSLVGDPNKNGEITRLVVENKGTEVQAIVEYVRDGSTLHVYLLPDYQHVRVFVAGVQAPSMRNWMVEPVKAEANGKPSNGSRGPLTSAQKVVASSTSVTQGAPEDFARESKHFTEIRVLHREVRIFLEGVDIHGKLIGRVRYLDGQPKDLAEQLVENGLAKFVDCGKFLPVHIKQRLKSSELKAKESRLRMWNNYISPPSDNTAITSKYVEEQKVSNGQATDRKLKGELQVVATEVVGGGKFYVQLTDKEASIIQQQLASLKLQEAPALGSFNPKKGELVLAQFRGDNSWNRAMIVDVPQGVVRSVKARFEVFYIDYGTQELVAYSRLRPWDYSVNKSPGLAHLCGLAHVKVPGWKENYGKEAAQCLSNHILHGQKVFKAIIEERNTSGGEGAGTILMVTLMDTKTKMCINAAMVKDGFARLEGAAVATDELKNYQEEAKKQRLGMWQNGDIISDDNRKPTVRKAGGK</sequence>
<dbReference type="GO" id="GO:0006402">
    <property type="term" value="P:mRNA catabolic process"/>
    <property type="evidence" value="ECO:0007669"/>
    <property type="project" value="TreeGrafter"/>
</dbReference>
<evidence type="ECO:0000313" key="4">
    <source>
        <dbReference type="EMBL" id="KAK1357050.1"/>
    </source>
</evidence>
<feature type="compositionally biased region" description="Polar residues" evidence="1">
    <location>
        <begin position="291"/>
        <end position="315"/>
    </location>
</feature>
<dbReference type="Gene3D" id="2.30.30.140">
    <property type="match status" value="1"/>
</dbReference>
<keyword evidence="5" id="KW-1185">Reference proteome</keyword>
<evidence type="ECO:0000256" key="1">
    <source>
        <dbReference type="SAM" id="MobiDB-lite"/>
    </source>
</evidence>
<evidence type="ECO:0000259" key="2">
    <source>
        <dbReference type="PROSITE" id="PS50304"/>
    </source>
</evidence>